<proteinExistence type="predicted"/>
<feature type="transmembrane region" description="Helical" evidence="8">
    <location>
        <begin position="51"/>
        <end position="70"/>
    </location>
</feature>
<dbReference type="EMBL" id="WELI01000015">
    <property type="protein sequence ID" value="KAB7726474.1"/>
    <property type="molecule type" value="Genomic_DNA"/>
</dbReference>
<keyword evidence="3 8" id="KW-0812">Transmembrane</keyword>
<keyword evidence="7 8" id="KW-0472">Membrane</keyword>
<evidence type="ECO:0000259" key="9">
    <source>
        <dbReference type="Pfam" id="PF18967"/>
    </source>
</evidence>
<evidence type="ECO:0000256" key="2">
    <source>
        <dbReference type="ARBA" id="ARBA00022475"/>
    </source>
</evidence>
<dbReference type="Pfam" id="PF18967">
    <property type="entry name" value="PycTM"/>
    <property type="match status" value="1"/>
</dbReference>
<accession>A0A7J5TSZ2</accession>
<feature type="transmembrane region" description="Helical" evidence="8">
    <location>
        <begin position="27"/>
        <end position="45"/>
    </location>
</feature>
<reference evidence="10 11" key="1">
    <citation type="submission" date="2019-10" db="EMBL/GenBank/DDBJ databases">
        <title>Rudanella paleaurantiibacter sp. nov., isolated from sludge.</title>
        <authorList>
            <person name="Xu S.Q."/>
        </authorList>
    </citation>
    <scope>NUCLEOTIDE SEQUENCE [LARGE SCALE GENOMIC DNA]</scope>
    <source>
        <strain evidence="10 11">HX-22-17</strain>
    </source>
</reference>
<evidence type="ECO:0000256" key="6">
    <source>
        <dbReference type="ARBA" id="ARBA00023118"/>
    </source>
</evidence>
<comment type="caution">
    <text evidence="10">The sequence shown here is derived from an EMBL/GenBank/DDBJ whole genome shotgun (WGS) entry which is preliminary data.</text>
</comment>
<comment type="subcellular location">
    <subcellularLocation>
        <location evidence="1">Cell membrane</location>
    </subcellularLocation>
</comment>
<feature type="transmembrane region" description="Helical" evidence="8">
    <location>
        <begin position="155"/>
        <end position="175"/>
    </location>
</feature>
<keyword evidence="6" id="KW-0051">Antiviral defense</keyword>
<feature type="domain" description="Pycsar effector protein" evidence="9">
    <location>
        <begin position="8"/>
        <end position="166"/>
    </location>
</feature>
<dbReference type="GO" id="GO:0005886">
    <property type="term" value="C:plasma membrane"/>
    <property type="evidence" value="ECO:0007669"/>
    <property type="project" value="UniProtKB-SubCell"/>
</dbReference>
<keyword evidence="5 8" id="KW-1133">Transmembrane helix</keyword>
<sequence>MNYMSDDLKIIFANVNDWLKYAETKNATLTAFNGAAIFGLLQAWHILPHEIVTVNVLLLATSSLLAIISFTPQLSTILKSSKISVQDWPRAKTSINILFFGDVSKLSTSQFIELYGELTQQPVPYQPSPMDLNVINQILVNSGIALNKHRWFKTAVRISIITILLNLLYGSHLIFDWLKL</sequence>
<evidence type="ECO:0000256" key="1">
    <source>
        <dbReference type="ARBA" id="ARBA00004236"/>
    </source>
</evidence>
<gene>
    <name evidence="10" type="ORF">F5984_24455</name>
</gene>
<evidence type="ECO:0000256" key="7">
    <source>
        <dbReference type="ARBA" id="ARBA00023136"/>
    </source>
</evidence>
<name>A0A7J5TSZ2_9BACT</name>
<evidence type="ECO:0000313" key="11">
    <source>
        <dbReference type="Proteomes" id="UP000488299"/>
    </source>
</evidence>
<organism evidence="10 11">
    <name type="scientific">Rudanella paleaurantiibacter</name>
    <dbReference type="NCBI Taxonomy" id="2614655"/>
    <lineage>
        <taxon>Bacteria</taxon>
        <taxon>Pseudomonadati</taxon>
        <taxon>Bacteroidota</taxon>
        <taxon>Cytophagia</taxon>
        <taxon>Cytophagales</taxon>
        <taxon>Cytophagaceae</taxon>
        <taxon>Rudanella</taxon>
    </lineage>
</organism>
<evidence type="ECO:0000313" key="10">
    <source>
        <dbReference type="EMBL" id="KAB7726474.1"/>
    </source>
</evidence>
<keyword evidence="11" id="KW-1185">Reference proteome</keyword>
<protein>
    <recommendedName>
        <fullName evidence="9">Pycsar effector protein domain-containing protein</fullName>
    </recommendedName>
</protein>
<keyword evidence="4" id="KW-0547">Nucleotide-binding</keyword>
<evidence type="ECO:0000256" key="3">
    <source>
        <dbReference type="ARBA" id="ARBA00022692"/>
    </source>
</evidence>
<dbReference type="GO" id="GO:0051607">
    <property type="term" value="P:defense response to virus"/>
    <property type="evidence" value="ECO:0007669"/>
    <property type="project" value="UniProtKB-KW"/>
</dbReference>
<keyword evidence="2" id="KW-1003">Cell membrane</keyword>
<dbReference type="RefSeq" id="WP_019990933.1">
    <property type="nucleotide sequence ID" value="NZ_WELI01000015.1"/>
</dbReference>
<evidence type="ECO:0000256" key="4">
    <source>
        <dbReference type="ARBA" id="ARBA00022741"/>
    </source>
</evidence>
<dbReference type="InterPro" id="IPR043760">
    <property type="entry name" value="PycTM_dom"/>
</dbReference>
<dbReference type="Proteomes" id="UP000488299">
    <property type="component" value="Unassembled WGS sequence"/>
</dbReference>
<dbReference type="AlphaFoldDB" id="A0A7J5TSZ2"/>
<dbReference type="GO" id="GO:0000166">
    <property type="term" value="F:nucleotide binding"/>
    <property type="evidence" value="ECO:0007669"/>
    <property type="project" value="UniProtKB-KW"/>
</dbReference>
<evidence type="ECO:0000256" key="5">
    <source>
        <dbReference type="ARBA" id="ARBA00022989"/>
    </source>
</evidence>
<evidence type="ECO:0000256" key="8">
    <source>
        <dbReference type="SAM" id="Phobius"/>
    </source>
</evidence>